<evidence type="ECO:0000313" key="12">
    <source>
        <dbReference type="Proteomes" id="UP000471152"/>
    </source>
</evidence>
<evidence type="ECO:0000313" key="10">
    <source>
        <dbReference type="EMBL" id="NEN53351.1"/>
    </source>
</evidence>
<protein>
    <recommendedName>
        <fullName evidence="4">D-alanine--D-alanine ligase</fullName>
        <ecNumber evidence="4">6.3.2.4</ecNumber>
    </recommendedName>
    <alternativeName>
        <fullName evidence="4">D-Ala-D-Ala ligase</fullName>
    </alternativeName>
    <alternativeName>
        <fullName evidence="4">D-alanylalanine synthetase</fullName>
    </alternativeName>
</protein>
<dbReference type="GO" id="GO:0005737">
    <property type="term" value="C:cytoplasm"/>
    <property type="evidence" value="ECO:0007669"/>
    <property type="project" value="UniProtKB-SubCell"/>
</dbReference>
<comment type="similarity">
    <text evidence="1 4">Belongs to the D-alanine--D-alanine ligase family.</text>
</comment>
<evidence type="ECO:0000259" key="8">
    <source>
        <dbReference type="PROSITE" id="PS50975"/>
    </source>
</evidence>
<sequence>MAVSPHPDLHGPVAIVAGGLSHERAVSLLSGERIQRELQSVGVDAQVVDADQSLLASLRTGGYTAVIPTIHGDIGEDGTLQTVLEMAGVPFTGSSSKSCRLAWDKTVGRTLTERAGLSSPPWVALTSSSFKELGSSEVVRFLVEDMSWPLVVKPNRGGSVLGVNGVESVDALVDALMQAFAYGETVLIESFTEGMDVSVAVLDVDGEPRAGVPVGLEYDRKDRFDFVARYDPARVQVNTPAELPEETLAALRTAAETAHAALGMRDLSRVDFLVAPDGEFVVLEVSAIPGMTATSLFPFSVQAEGGSFSEVLVSVLKSAVARRSATS</sequence>
<dbReference type="Pfam" id="PF01820">
    <property type="entry name" value="Dala_Dala_lig_N"/>
    <property type="match status" value="1"/>
</dbReference>
<dbReference type="NCBIfam" id="NF002378">
    <property type="entry name" value="PRK01372.1"/>
    <property type="match status" value="1"/>
</dbReference>
<dbReference type="Proteomes" id="UP000471152">
    <property type="component" value="Unassembled WGS sequence"/>
</dbReference>
<dbReference type="GO" id="GO:0008360">
    <property type="term" value="P:regulation of cell shape"/>
    <property type="evidence" value="ECO:0007669"/>
    <property type="project" value="UniProtKB-KW"/>
</dbReference>
<comment type="catalytic activity">
    <reaction evidence="4">
        <text>2 D-alanine + ATP = D-alanyl-D-alanine + ADP + phosphate + H(+)</text>
        <dbReference type="Rhea" id="RHEA:11224"/>
        <dbReference type="ChEBI" id="CHEBI:15378"/>
        <dbReference type="ChEBI" id="CHEBI:30616"/>
        <dbReference type="ChEBI" id="CHEBI:43474"/>
        <dbReference type="ChEBI" id="CHEBI:57416"/>
        <dbReference type="ChEBI" id="CHEBI:57822"/>
        <dbReference type="ChEBI" id="CHEBI:456216"/>
        <dbReference type="EC" id="6.3.2.4"/>
    </reaction>
</comment>
<feature type="binding site" evidence="6">
    <location>
        <position position="271"/>
    </location>
    <ligand>
        <name>Mg(2+)</name>
        <dbReference type="ChEBI" id="CHEBI:18420"/>
        <label>1</label>
    </ligand>
</feature>
<feature type="binding site" evidence="6">
    <location>
        <position position="284"/>
    </location>
    <ligand>
        <name>Mg(2+)</name>
        <dbReference type="ChEBI" id="CHEBI:18420"/>
        <label>1</label>
    </ligand>
</feature>
<feature type="active site" evidence="5">
    <location>
        <position position="295"/>
    </location>
</feature>
<dbReference type="SUPFAM" id="SSF56059">
    <property type="entry name" value="Glutathione synthetase ATP-binding domain-like"/>
    <property type="match status" value="1"/>
</dbReference>
<comment type="cofactor">
    <cofactor evidence="6">
        <name>Mg(2+)</name>
        <dbReference type="ChEBI" id="CHEBI:18420"/>
    </cofactor>
    <cofactor evidence="6">
        <name>Mn(2+)</name>
        <dbReference type="ChEBI" id="CHEBI:29035"/>
    </cofactor>
    <text evidence="6">Binds 2 magnesium or manganese ions per subunit.</text>
</comment>
<evidence type="ECO:0000256" key="2">
    <source>
        <dbReference type="ARBA" id="ARBA00022598"/>
    </source>
</evidence>
<dbReference type="SUPFAM" id="SSF52440">
    <property type="entry name" value="PreATP-grasp domain"/>
    <property type="match status" value="1"/>
</dbReference>
<keyword evidence="4" id="KW-0133">Cell shape</keyword>
<comment type="function">
    <text evidence="4">Cell wall formation.</text>
</comment>
<dbReference type="RefSeq" id="WP_163613145.1">
    <property type="nucleotide sequence ID" value="NZ_JAAGWB010000067.1"/>
</dbReference>
<dbReference type="Gene3D" id="3.30.470.20">
    <property type="entry name" value="ATP-grasp fold, B domain"/>
    <property type="match status" value="1"/>
</dbReference>
<dbReference type="InterPro" id="IPR011761">
    <property type="entry name" value="ATP-grasp"/>
</dbReference>
<keyword evidence="2 4" id="KW-0436">Ligase</keyword>
<dbReference type="InterPro" id="IPR016185">
    <property type="entry name" value="PreATP-grasp_dom_sf"/>
</dbReference>
<dbReference type="EMBL" id="JAAGWH010000064">
    <property type="protein sequence ID" value="NEK96451.1"/>
    <property type="molecule type" value="Genomic_DNA"/>
</dbReference>
<keyword evidence="7" id="KW-0547">Nucleotide-binding</keyword>
<comment type="pathway">
    <text evidence="4">Cell wall biogenesis; peptidoglycan biosynthesis.</text>
</comment>
<dbReference type="AlphaFoldDB" id="A0A6P0HC01"/>
<evidence type="ECO:0000256" key="7">
    <source>
        <dbReference type="PROSITE-ProRule" id="PRU00409"/>
    </source>
</evidence>
<keyword evidence="6" id="KW-0479">Metal-binding</keyword>
<dbReference type="Gene3D" id="3.40.50.20">
    <property type="match status" value="1"/>
</dbReference>
<evidence type="ECO:0000256" key="3">
    <source>
        <dbReference type="ARBA" id="ARBA00023316"/>
    </source>
</evidence>
<keyword evidence="3 4" id="KW-0961">Cell wall biogenesis/degradation</keyword>
<evidence type="ECO:0000313" key="9">
    <source>
        <dbReference type="EMBL" id="NEK96451.1"/>
    </source>
</evidence>
<dbReference type="PROSITE" id="PS50975">
    <property type="entry name" value="ATP_GRASP"/>
    <property type="match status" value="1"/>
</dbReference>
<evidence type="ECO:0000313" key="11">
    <source>
        <dbReference type="Proteomes" id="UP000468828"/>
    </source>
</evidence>
<reference evidence="10 12" key="2">
    <citation type="submission" date="2020-02" db="EMBL/GenBank/DDBJ databases">
        <title>The WGS of Modestobacter muralis DSM 100205.</title>
        <authorList>
            <person name="Jiang Z."/>
        </authorList>
    </citation>
    <scope>NUCLEOTIDE SEQUENCE [LARGE SCALE GENOMIC DNA]</scope>
    <source>
        <strain evidence="10 12">DSM 100205</strain>
    </source>
</reference>
<keyword evidence="6" id="KW-0464">Manganese</keyword>
<keyword evidence="7" id="KW-0067">ATP-binding</keyword>
<dbReference type="InterPro" id="IPR005905">
    <property type="entry name" value="D_ala_D_ala"/>
</dbReference>
<dbReference type="PIRSF" id="PIRSF039102">
    <property type="entry name" value="Ddl/VanB"/>
    <property type="match status" value="1"/>
</dbReference>
<feature type="active site" evidence="5">
    <location>
        <position position="159"/>
    </location>
</feature>
<keyword evidence="4" id="KW-0963">Cytoplasm</keyword>
<gene>
    <name evidence="4" type="primary">ddl</name>
    <name evidence="10" type="ORF">G3R41_20815</name>
    <name evidence="9" type="ORF">GCU67_20100</name>
</gene>
<dbReference type="HAMAP" id="MF_00047">
    <property type="entry name" value="Dala_Dala_lig"/>
    <property type="match status" value="1"/>
</dbReference>
<feature type="domain" description="ATP-grasp" evidence="8">
    <location>
        <begin position="109"/>
        <end position="317"/>
    </location>
</feature>
<keyword evidence="6" id="KW-0460">Magnesium</keyword>
<comment type="caution">
    <text evidence="10">The sequence shown here is derived from an EMBL/GenBank/DDBJ whole genome shotgun (WGS) entry which is preliminary data.</text>
</comment>
<organism evidence="10 12">
    <name type="scientific">Modestobacter muralis</name>
    <dbReference type="NCBI Taxonomy" id="1608614"/>
    <lineage>
        <taxon>Bacteria</taxon>
        <taxon>Bacillati</taxon>
        <taxon>Actinomycetota</taxon>
        <taxon>Actinomycetes</taxon>
        <taxon>Geodermatophilales</taxon>
        <taxon>Geodermatophilaceae</taxon>
        <taxon>Modestobacter</taxon>
    </lineage>
</organism>
<dbReference type="Proteomes" id="UP000468828">
    <property type="component" value="Unassembled WGS sequence"/>
</dbReference>
<keyword evidence="11" id="KW-1185">Reference proteome</keyword>
<feature type="binding site" evidence="6">
    <location>
        <position position="284"/>
    </location>
    <ligand>
        <name>Mg(2+)</name>
        <dbReference type="ChEBI" id="CHEBI:18420"/>
        <label>2</label>
    </ligand>
</feature>
<evidence type="ECO:0000256" key="4">
    <source>
        <dbReference type="HAMAP-Rule" id="MF_00047"/>
    </source>
</evidence>
<dbReference type="GO" id="GO:0005524">
    <property type="term" value="F:ATP binding"/>
    <property type="evidence" value="ECO:0007669"/>
    <property type="project" value="UniProtKB-UniRule"/>
</dbReference>
<name>A0A6P0HC01_9ACTN</name>
<dbReference type="Pfam" id="PF07478">
    <property type="entry name" value="Dala_Dala_lig_C"/>
    <property type="match status" value="1"/>
</dbReference>
<dbReference type="PANTHER" id="PTHR23132:SF23">
    <property type="entry name" value="D-ALANINE--D-ALANINE LIGASE B"/>
    <property type="match status" value="1"/>
</dbReference>
<dbReference type="InterPro" id="IPR011095">
    <property type="entry name" value="Dala_Dala_lig_C"/>
</dbReference>
<dbReference type="GO" id="GO:0009252">
    <property type="term" value="P:peptidoglycan biosynthetic process"/>
    <property type="evidence" value="ECO:0007669"/>
    <property type="project" value="UniProtKB-UniRule"/>
</dbReference>
<proteinExistence type="inferred from homology"/>
<dbReference type="PANTHER" id="PTHR23132">
    <property type="entry name" value="D-ALANINE--D-ALANINE LIGASE"/>
    <property type="match status" value="1"/>
</dbReference>
<keyword evidence="4" id="KW-0573">Peptidoglycan synthesis</keyword>
<dbReference type="InterPro" id="IPR011127">
    <property type="entry name" value="Dala_Dala_lig_N"/>
</dbReference>
<comment type="subcellular location">
    <subcellularLocation>
        <location evidence="4">Cytoplasm</location>
    </subcellularLocation>
</comment>
<evidence type="ECO:0000256" key="5">
    <source>
        <dbReference type="PIRSR" id="PIRSR039102-1"/>
    </source>
</evidence>
<evidence type="ECO:0000256" key="1">
    <source>
        <dbReference type="ARBA" id="ARBA00010871"/>
    </source>
</evidence>
<accession>A0A6P0HC01</accession>
<dbReference type="EC" id="6.3.2.4" evidence="4"/>
<feature type="active site" evidence="5">
    <location>
        <position position="23"/>
    </location>
</feature>
<dbReference type="GO" id="GO:0071555">
    <property type="term" value="P:cell wall organization"/>
    <property type="evidence" value="ECO:0007669"/>
    <property type="project" value="UniProtKB-KW"/>
</dbReference>
<dbReference type="UniPathway" id="UPA00219"/>
<evidence type="ECO:0000256" key="6">
    <source>
        <dbReference type="PIRSR" id="PIRSR039102-3"/>
    </source>
</evidence>
<dbReference type="Gene3D" id="3.30.1490.20">
    <property type="entry name" value="ATP-grasp fold, A domain"/>
    <property type="match status" value="1"/>
</dbReference>
<dbReference type="InterPro" id="IPR013815">
    <property type="entry name" value="ATP_grasp_subdomain_1"/>
</dbReference>
<dbReference type="GO" id="GO:0008716">
    <property type="term" value="F:D-alanine-D-alanine ligase activity"/>
    <property type="evidence" value="ECO:0007669"/>
    <property type="project" value="UniProtKB-UniRule"/>
</dbReference>
<dbReference type="EMBL" id="JAAGWB010000067">
    <property type="protein sequence ID" value="NEN53351.1"/>
    <property type="molecule type" value="Genomic_DNA"/>
</dbReference>
<dbReference type="GO" id="GO:0046872">
    <property type="term" value="F:metal ion binding"/>
    <property type="evidence" value="ECO:0007669"/>
    <property type="project" value="UniProtKB-KW"/>
</dbReference>
<reference evidence="9 11" key="1">
    <citation type="submission" date="2020-01" db="EMBL/GenBank/DDBJ databases">
        <title>the WGS Modestobacter muralis CPCC 204518.</title>
        <authorList>
            <person name="Jiang Z."/>
        </authorList>
    </citation>
    <scope>NUCLEOTIDE SEQUENCE [LARGE SCALE GENOMIC DNA]</scope>
    <source>
        <strain evidence="9 11">DSM 100205</strain>
    </source>
</reference>